<dbReference type="PANTHER" id="PTHR23026:SF90">
    <property type="entry name" value="IODOTYROSINE DEIODINASE 1"/>
    <property type="match status" value="1"/>
</dbReference>
<dbReference type="PANTHER" id="PTHR23026">
    <property type="entry name" value="NADPH NITROREDUCTASE"/>
    <property type="match status" value="1"/>
</dbReference>
<dbReference type="InterPro" id="IPR000415">
    <property type="entry name" value="Nitroreductase-like"/>
</dbReference>
<evidence type="ECO:0000256" key="1">
    <source>
        <dbReference type="ARBA" id="ARBA00007118"/>
    </source>
</evidence>
<dbReference type="AlphaFoldDB" id="A0A9P4Q9I4"/>
<dbReference type="Proteomes" id="UP000799441">
    <property type="component" value="Unassembled WGS sequence"/>
</dbReference>
<keyword evidence="2" id="KW-0285">Flavoprotein</keyword>
<keyword evidence="3" id="KW-0288">FMN</keyword>
<evidence type="ECO:0000313" key="7">
    <source>
        <dbReference type="Proteomes" id="UP000799441"/>
    </source>
</evidence>
<organism evidence="6 7">
    <name type="scientific">Polychaeton citri CBS 116435</name>
    <dbReference type="NCBI Taxonomy" id="1314669"/>
    <lineage>
        <taxon>Eukaryota</taxon>
        <taxon>Fungi</taxon>
        <taxon>Dikarya</taxon>
        <taxon>Ascomycota</taxon>
        <taxon>Pezizomycotina</taxon>
        <taxon>Dothideomycetes</taxon>
        <taxon>Dothideomycetidae</taxon>
        <taxon>Capnodiales</taxon>
        <taxon>Capnodiaceae</taxon>
        <taxon>Polychaeton</taxon>
    </lineage>
</organism>
<name>A0A9P4Q9I4_9PEZI</name>
<dbReference type="EMBL" id="MU003795">
    <property type="protein sequence ID" value="KAF2720861.1"/>
    <property type="molecule type" value="Genomic_DNA"/>
</dbReference>
<evidence type="ECO:0000259" key="5">
    <source>
        <dbReference type="Pfam" id="PF00881"/>
    </source>
</evidence>
<dbReference type="GO" id="GO:0016491">
    <property type="term" value="F:oxidoreductase activity"/>
    <property type="evidence" value="ECO:0007669"/>
    <property type="project" value="UniProtKB-KW"/>
</dbReference>
<evidence type="ECO:0000256" key="2">
    <source>
        <dbReference type="ARBA" id="ARBA00022630"/>
    </source>
</evidence>
<sequence length="238" mass="26637">MSDSADHQQQFKPQSIPLHHTESLETCIRQRHSIRFFKPDPVPASLLSSCLQLAQLAPSNSNIQNWRLTFAQNAARDRIIASLFEAATQHGPNVPPLPEAYRHFRSEMGRELYGPQGYDIAREDKDAHKAATMRNFRFFDAPLIGVITMDRGLSSVDSMSVGMFVQTFMLALTEQGLGACLQVSVTGYPEVLKEGFGLGDDQLLLCGIAVGWPQEKNKVNELVMKREDLAHEIKILEE</sequence>
<feature type="domain" description="Nitroreductase" evidence="5">
    <location>
        <begin position="28"/>
        <end position="212"/>
    </location>
</feature>
<dbReference type="OrthoDB" id="41362at2759"/>
<keyword evidence="7" id="KW-1185">Reference proteome</keyword>
<comment type="caution">
    <text evidence="6">The sequence shown here is derived from an EMBL/GenBank/DDBJ whole genome shotgun (WGS) entry which is preliminary data.</text>
</comment>
<proteinExistence type="inferred from homology"/>
<reference evidence="6" key="1">
    <citation type="journal article" date="2020" name="Stud. Mycol.">
        <title>101 Dothideomycetes genomes: a test case for predicting lifestyles and emergence of pathogens.</title>
        <authorList>
            <person name="Haridas S."/>
            <person name="Albert R."/>
            <person name="Binder M."/>
            <person name="Bloem J."/>
            <person name="Labutti K."/>
            <person name="Salamov A."/>
            <person name="Andreopoulos B."/>
            <person name="Baker S."/>
            <person name="Barry K."/>
            <person name="Bills G."/>
            <person name="Bluhm B."/>
            <person name="Cannon C."/>
            <person name="Castanera R."/>
            <person name="Culley D."/>
            <person name="Daum C."/>
            <person name="Ezra D."/>
            <person name="Gonzalez J."/>
            <person name="Henrissat B."/>
            <person name="Kuo A."/>
            <person name="Liang C."/>
            <person name="Lipzen A."/>
            <person name="Lutzoni F."/>
            <person name="Magnuson J."/>
            <person name="Mondo S."/>
            <person name="Nolan M."/>
            <person name="Ohm R."/>
            <person name="Pangilinan J."/>
            <person name="Park H.-J."/>
            <person name="Ramirez L."/>
            <person name="Alfaro M."/>
            <person name="Sun H."/>
            <person name="Tritt A."/>
            <person name="Yoshinaga Y."/>
            <person name="Zwiers L.-H."/>
            <person name="Turgeon B."/>
            <person name="Goodwin S."/>
            <person name="Spatafora J."/>
            <person name="Crous P."/>
            <person name="Grigoriev I."/>
        </authorList>
    </citation>
    <scope>NUCLEOTIDE SEQUENCE</scope>
    <source>
        <strain evidence="6">CBS 116435</strain>
    </source>
</reference>
<dbReference type="CDD" id="cd02136">
    <property type="entry name" value="PnbA_NfnB-like"/>
    <property type="match status" value="1"/>
</dbReference>
<comment type="similarity">
    <text evidence="1">Belongs to the nitroreductase family.</text>
</comment>
<protein>
    <submittedName>
        <fullName evidence="6">Oxidoreductase</fullName>
    </submittedName>
</protein>
<dbReference type="SUPFAM" id="SSF55469">
    <property type="entry name" value="FMN-dependent nitroreductase-like"/>
    <property type="match status" value="1"/>
</dbReference>
<dbReference type="Pfam" id="PF00881">
    <property type="entry name" value="Nitroreductase"/>
    <property type="match status" value="1"/>
</dbReference>
<dbReference type="InterPro" id="IPR050627">
    <property type="entry name" value="Nitroreductase/BluB"/>
</dbReference>
<evidence type="ECO:0000313" key="6">
    <source>
        <dbReference type="EMBL" id="KAF2720861.1"/>
    </source>
</evidence>
<keyword evidence="4" id="KW-0560">Oxidoreductase</keyword>
<evidence type="ECO:0000256" key="4">
    <source>
        <dbReference type="ARBA" id="ARBA00023002"/>
    </source>
</evidence>
<dbReference type="Gene3D" id="3.40.109.10">
    <property type="entry name" value="NADH Oxidase"/>
    <property type="match status" value="1"/>
</dbReference>
<accession>A0A9P4Q9I4</accession>
<dbReference type="InterPro" id="IPR029479">
    <property type="entry name" value="Nitroreductase"/>
</dbReference>
<gene>
    <name evidence="6" type="ORF">K431DRAFT_285332</name>
</gene>
<evidence type="ECO:0000256" key="3">
    <source>
        <dbReference type="ARBA" id="ARBA00022643"/>
    </source>
</evidence>